<reference evidence="8" key="2">
    <citation type="submission" date="2020-10" db="UniProtKB">
        <authorList>
            <consortium name="WormBaseParasite"/>
        </authorList>
    </citation>
    <scope>IDENTIFICATION</scope>
</reference>
<feature type="transmembrane region" description="Helical" evidence="6">
    <location>
        <begin position="234"/>
        <end position="255"/>
    </location>
</feature>
<keyword evidence="4 6" id="KW-1133">Transmembrane helix</keyword>
<keyword evidence="3 6" id="KW-0812">Transmembrane</keyword>
<dbReference type="PANTHER" id="PTHR31548:SF1">
    <property type="entry name" value="LD47387P"/>
    <property type="match status" value="1"/>
</dbReference>
<evidence type="ECO:0000256" key="5">
    <source>
        <dbReference type="ARBA" id="ARBA00023136"/>
    </source>
</evidence>
<dbReference type="AlphaFoldDB" id="A0A7E4UY65"/>
<comment type="similarity">
    <text evidence="2">Belongs to the clarin family.</text>
</comment>
<comment type="subcellular location">
    <subcellularLocation>
        <location evidence="1">Membrane</location>
        <topology evidence="1">Multi-pass membrane protein</topology>
    </subcellularLocation>
</comment>
<dbReference type="Gene3D" id="1.20.140.150">
    <property type="match status" value="1"/>
</dbReference>
<evidence type="ECO:0000256" key="3">
    <source>
        <dbReference type="ARBA" id="ARBA00022692"/>
    </source>
</evidence>
<reference evidence="7" key="1">
    <citation type="journal article" date="2013" name="Genetics">
        <title>The draft genome and transcriptome of Panagrellus redivivus are shaped by the harsh demands of a free-living lifestyle.</title>
        <authorList>
            <person name="Srinivasan J."/>
            <person name="Dillman A.R."/>
            <person name="Macchietto M.G."/>
            <person name="Heikkinen L."/>
            <person name="Lakso M."/>
            <person name="Fracchia K.M."/>
            <person name="Antoshechkin I."/>
            <person name="Mortazavi A."/>
            <person name="Wong G."/>
            <person name="Sternberg P.W."/>
        </authorList>
    </citation>
    <scope>NUCLEOTIDE SEQUENCE [LARGE SCALE GENOMIC DNA]</scope>
    <source>
        <strain evidence="7">MT8872</strain>
    </source>
</reference>
<dbReference type="Pfam" id="PF25807">
    <property type="entry name" value="Clarin-2"/>
    <property type="match status" value="1"/>
</dbReference>
<dbReference type="GO" id="GO:0016020">
    <property type="term" value="C:membrane"/>
    <property type="evidence" value="ECO:0007669"/>
    <property type="project" value="UniProtKB-SubCell"/>
</dbReference>
<feature type="transmembrane region" description="Helical" evidence="6">
    <location>
        <begin position="144"/>
        <end position="172"/>
    </location>
</feature>
<keyword evidence="7" id="KW-1185">Reference proteome</keyword>
<evidence type="ECO:0000256" key="6">
    <source>
        <dbReference type="SAM" id="Phobius"/>
    </source>
</evidence>
<accession>A0A7E4UY65</accession>
<dbReference type="Proteomes" id="UP000492821">
    <property type="component" value="Unassembled WGS sequence"/>
</dbReference>
<evidence type="ECO:0000256" key="4">
    <source>
        <dbReference type="ARBA" id="ARBA00022989"/>
    </source>
</evidence>
<organism evidence="7 8">
    <name type="scientific">Panagrellus redivivus</name>
    <name type="common">Microworm</name>
    <dbReference type="NCBI Taxonomy" id="6233"/>
    <lineage>
        <taxon>Eukaryota</taxon>
        <taxon>Metazoa</taxon>
        <taxon>Ecdysozoa</taxon>
        <taxon>Nematoda</taxon>
        <taxon>Chromadorea</taxon>
        <taxon>Rhabditida</taxon>
        <taxon>Tylenchina</taxon>
        <taxon>Panagrolaimomorpha</taxon>
        <taxon>Panagrolaimoidea</taxon>
        <taxon>Panagrolaimidae</taxon>
        <taxon>Panagrellus</taxon>
    </lineage>
</organism>
<evidence type="ECO:0000256" key="1">
    <source>
        <dbReference type="ARBA" id="ARBA00004141"/>
    </source>
</evidence>
<dbReference type="PANTHER" id="PTHR31548">
    <property type="entry name" value="CLARIN"/>
    <property type="match status" value="1"/>
</dbReference>
<name>A0A7E4UY65_PANRE</name>
<dbReference type="InterPro" id="IPR026748">
    <property type="entry name" value="Clarin"/>
</dbReference>
<evidence type="ECO:0000313" key="7">
    <source>
        <dbReference type="Proteomes" id="UP000492821"/>
    </source>
</evidence>
<evidence type="ECO:0000313" key="8">
    <source>
        <dbReference type="WBParaSite" id="Pan_g14213.t1"/>
    </source>
</evidence>
<proteinExistence type="inferred from homology"/>
<feature type="transmembrane region" description="Helical" evidence="6">
    <location>
        <begin position="62"/>
        <end position="88"/>
    </location>
</feature>
<keyword evidence="5 6" id="KW-0472">Membrane</keyword>
<feature type="transmembrane region" description="Helical" evidence="6">
    <location>
        <begin position="184"/>
        <end position="207"/>
    </location>
</feature>
<evidence type="ECO:0000256" key="2">
    <source>
        <dbReference type="ARBA" id="ARBA00005787"/>
    </source>
</evidence>
<dbReference type="WBParaSite" id="Pan_g14213.t1">
    <property type="protein sequence ID" value="Pan_g14213.t1"/>
    <property type="gene ID" value="Pan_g14213"/>
</dbReference>
<protein>
    <submittedName>
        <fullName evidence="8">DUF2975 domain-containing protein</fullName>
    </submittedName>
</protein>
<dbReference type="GO" id="GO:0007605">
    <property type="term" value="P:sensory perception of sound"/>
    <property type="evidence" value="ECO:0007669"/>
    <property type="project" value="UniProtKB-ARBA"/>
</dbReference>
<sequence>MHVNTDGIHYQIQNDSIWLHKSCNASISLAMSFQPAVPRSPDRNQVHRGQRYSTVMTVIKRLAIFLSLLVFVFTFALAFTGLITEYWITVQPLERNGKTLANSYVHSGLFIGERQLDYGLGPSHEIFSVYREITTKTSFFNKLIWIFTLFFIALGLFWTFIGTVVALINTVIDEKPSILGPSGIYLWCFLSMLSFATGLGIFVLQFFTTIRKNVLLPEHLEAGFSSLNQAELGFSFYLIAGAIGALFIPMVLIFVSNSTKQVKKTNPKAIPIDTTVFMY</sequence>